<dbReference type="InterPro" id="IPR007344">
    <property type="entry name" value="GrpB/CoaE"/>
</dbReference>
<reference evidence="1 2" key="1">
    <citation type="submission" date="2019-02" db="EMBL/GenBank/DDBJ databases">
        <title>Deep-cultivation of Planctomycetes and their phenomic and genomic characterization uncovers novel biology.</title>
        <authorList>
            <person name="Wiegand S."/>
            <person name="Jogler M."/>
            <person name="Boedeker C."/>
            <person name="Pinto D."/>
            <person name="Vollmers J."/>
            <person name="Rivas-Marin E."/>
            <person name="Kohn T."/>
            <person name="Peeters S.H."/>
            <person name="Heuer A."/>
            <person name="Rast P."/>
            <person name="Oberbeckmann S."/>
            <person name="Bunk B."/>
            <person name="Jeske O."/>
            <person name="Meyerdierks A."/>
            <person name="Storesund J.E."/>
            <person name="Kallscheuer N."/>
            <person name="Luecker S."/>
            <person name="Lage O.M."/>
            <person name="Pohl T."/>
            <person name="Merkel B.J."/>
            <person name="Hornburger P."/>
            <person name="Mueller R.-W."/>
            <person name="Bruemmer F."/>
            <person name="Labrenz M."/>
            <person name="Spormann A.M."/>
            <person name="Op Den Camp H."/>
            <person name="Overmann J."/>
            <person name="Amann R."/>
            <person name="Jetten M.S.M."/>
            <person name="Mascher T."/>
            <person name="Medema M.H."/>
            <person name="Devos D.P."/>
            <person name="Kaster A.-K."/>
            <person name="Ovreas L."/>
            <person name="Rohde M."/>
            <person name="Galperin M.Y."/>
            <person name="Jogler C."/>
        </authorList>
    </citation>
    <scope>NUCLEOTIDE SEQUENCE [LARGE SCALE GENOMIC DNA]</scope>
    <source>
        <strain evidence="1 2">Poly41</strain>
    </source>
</reference>
<dbReference type="PANTHER" id="PTHR34822">
    <property type="entry name" value="GRPB DOMAIN PROTEIN (AFU_ORTHOLOGUE AFUA_1G01530)"/>
    <property type="match status" value="1"/>
</dbReference>
<dbReference type="Proteomes" id="UP000319143">
    <property type="component" value="Unassembled WGS sequence"/>
</dbReference>
<dbReference type="PANTHER" id="PTHR34822:SF1">
    <property type="entry name" value="GRPB FAMILY PROTEIN"/>
    <property type="match status" value="1"/>
</dbReference>
<dbReference type="SUPFAM" id="SSF81301">
    <property type="entry name" value="Nucleotidyltransferase"/>
    <property type="match status" value="1"/>
</dbReference>
<dbReference type="AlphaFoldDB" id="A0A5C6E0R1"/>
<dbReference type="EMBL" id="SJPV01000001">
    <property type="protein sequence ID" value="TWU42498.1"/>
    <property type="molecule type" value="Genomic_DNA"/>
</dbReference>
<gene>
    <name evidence="1" type="ORF">Poly41_07950</name>
</gene>
<proteinExistence type="predicted"/>
<dbReference type="Pfam" id="PF04229">
    <property type="entry name" value="GrpB"/>
    <property type="match status" value="1"/>
</dbReference>
<comment type="caution">
    <text evidence="1">The sequence shown here is derived from an EMBL/GenBank/DDBJ whole genome shotgun (WGS) entry which is preliminary data.</text>
</comment>
<keyword evidence="1" id="KW-0418">Kinase</keyword>
<keyword evidence="2" id="KW-1185">Reference proteome</keyword>
<name>A0A5C6E0R1_9BACT</name>
<accession>A0A5C6E0R1</accession>
<dbReference type="Gene3D" id="3.30.460.10">
    <property type="entry name" value="Beta Polymerase, domain 2"/>
    <property type="match status" value="1"/>
</dbReference>
<protein>
    <submittedName>
        <fullName evidence="1">Dephospho-CoA kinase/protein folding accessory domain-containing protein</fullName>
    </submittedName>
</protein>
<evidence type="ECO:0000313" key="2">
    <source>
        <dbReference type="Proteomes" id="UP000319143"/>
    </source>
</evidence>
<keyword evidence="1" id="KW-0808">Transferase</keyword>
<sequence>MVPTTVPLMHYDPSWPQQFEQTRSNILAACDGLVVAVEHIGGTAISGLIARPTIDAVAMVAESDSIPTAALLIEGLNYRVQPKTSWCDSAWVLTKPRYLSSTQTATNRCIYLLASESPFWKSALAIRDLLRRDRRAAIDFEQAKLQSWKESEGDLERYNSEKAEIFAQLHSMLPPDFS</sequence>
<evidence type="ECO:0000313" key="1">
    <source>
        <dbReference type="EMBL" id="TWU42498.1"/>
    </source>
</evidence>
<dbReference type="InterPro" id="IPR043519">
    <property type="entry name" value="NT_sf"/>
</dbReference>
<organism evidence="1 2">
    <name type="scientific">Novipirellula artificiosorum</name>
    <dbReference type="NCBI Taxonomy" id="2528016"/>
    <lineage>
        <taxon>Bacteria</taxon>
        <taxon>Pseudomonadati</taxon>
        <taxon>Planctomycetota</taxon>
        <taxon>Planctomycetia</taxon>
        <taxon>Pirellulales</taxon>
        <taxon>Pirellulaceae</taxon>
        <taxon>Novipirellula</taxon>
    </lineage>
</organism>
<dbReference type="GO" id="GO:0016301">
    <property type="term" value="F:kinase activity"/>
    <property type="evidence" value="ECO:0007669"/>
    <property type="project" value="UniProtKB-KW"/>
</dbReference>